<organism evidence="2 3">
    <name type="scientific">Actinoplanes lutulentus</name>
    <dbReference type="NCBI Taxonomy" id="1287878"/>
    <lineage>
        <taxon>Bacteria</taxon>
        <taxon>Bacillati</taxon>
        <taxon>Actinomycetota</taxon>
        <taxon>Actinomycetes</taxon>
        <taxon>Micromonosporales</taxon>
        <taxon>Micromonosporaceae</taxon>
        <taxon>Actinoplanes</taxon>
    </lineage>
</organism>
<proteinExistence type="predicted"/>
<feature type="region of interest" description="Disordered" evidence="1">
    <location>
        <begin position="26"/>
        <end position="69"/>
    </location>
</feature>
<keyword evidence="3" id="KW-1185">Reference proteome</keyword>
<dbReference type="EMBL" id="QLMJ01000016">
    <property type="protein sequence ID" value="RAK30428.1"/>
    <property type="molecule type" value="Genomic_DNA"/>
</dbReference>
<evidence type="ECO:0000313" key="2">
    <source>
        <dbReference type="EMBL" id="RAK30428.1"/>
    </source>
</evidence>
<feature type="region of interest" description="Disordered" evidence="1">
    <location>
        <begin position="98"/>
        <end position="130"/>
    </location>
</feature>
<name>A0A327Z5I5_9ACTN</name>
<evidence type="ECO:0000256" key="1">
    <source>
        <dbReference type="SAM" id="MobiDB-lite"/>
    </source>
</evidence>
<dbReference type="Proteomes" id="UP000249341">
    <property type="component" value="Unassembled WGS sequence"/>
</dbReference>
<protein>
    <submittedName>
        <fullName evidence="2">Uncharacterized protein</fullName>
    </submittedName>
</protein>
<reference evidence="2 3" key="1">
    <citation type="submission" date="2018-06" db="EMBL/GenBank/DDBJ databases">
        <title>Genomic Encyclopedia of Type Strains, Phase III (KMG-III): the genomes of soil and plant-associated and newly described type strains.</title>
        <authorList>
            <person name="Whitman W."/>
        </authorList>
    </citation>
    <scope>NUCLEOTIDE SEQUENCE [LARGE SCALE GENOMIC DNA]</scope>
    <source>
        <strain evidence="2 3">CGMCC 4.7090</strain>
    </source>
</reference>
<feature type="compositionally biased region" description="Low complexity" evidence="1">
    <location>
        <begin position="31"/>
        <end position="64"/>
    </location>
</feature>
<sequence>MARRWIAIGAVAVVFTVAGVTRFAGPEPTGSTSAAPTLTKPTSTKPTGTEPTSTEPTSTGPSTSQSGAPLSIAACQIATATRPYPRSDAVTCDYTWTSTAGRSNEDPADPADPEYAGAALPTGLSTDGRGCVTGPNRPVLDTVFPVLSSSFTPVPGLTEIASTVQLRGISDRAHAQDLDQPGYRFGERVLTAELDLAMLGTRLRQGESYRWRVRGTPPSVPAGGWSPWCEFTIAGKTLDDLGLDDSRGYDVVLPTATWRRISDVMGPVETYVGGGTSAHEPIAIAARSTSSRAQVTMSGSDWEGIVNALAYHASEQGEVSYWELADLVSAALDGPPHPTMGFPRP</sequence>
<comment type="caution">
    <text evidence="2">The sequence shown here is derived from an EMBL/GenBank/DDBJ whole genome shotgun (WGS) entry which is preliminary data.</text>
</comment>
<dbReference type="AlphaFoldDB" id="A0A327Z5I5"/>
<accession>A0A327Z5I5</accession>
<gene>
    <name evidence="2" type="ORF">B0I29_11687</name>
</gene>
<evidence type="ECO:0000313" key="3">
    <source>
        <dbReference type="Proteomes" id="UP000249341"/>
    </source>
</evidence>